<organism evidence="2 3">
    <name type="scientific">Phakopsora pachyrhizi</name>
    <name type="common">Asian soybean rust disease fungus</name>
    <dbReference type="NCBI Taxonomy" id="170000"/>
    <lineage>
        <taxon>Eukaryota</taxon>
        <taxon>Fungi</taxon>
        <taxon>Dikarya</taxon>
        <taxon>Basidiomycota</taxon>
        <taxon>Pucciniomycotina</taxon>
        <taxon>Pucciniomycetes</taxon>
        <taxon>Pucciniales</taxon>
        <taxon>Phakopsoraceae</taxon>
        <taxon>Phakopsora</taxon>
    </lineage>
</organism>
<dbReference type="GO" id="GO:0016491">
    <property type="term" value="F:oxidoreductase activity"/>
    <property type="evidence" value="ECO:0007669"/>
    <property type="project" value="InterPro"/>
</dbReference>
<gene>
    <name evidence="2" type="ORF">PPACK8108_LOCUS4407</name>
</gene>
<dbReference type="Proteomes" id="UP001153365">
    <property type="component" value="Unassembled WGS sequence"/>
</dbReference>
<dbReference type="InterPro" id="IPR044053">
    <property type="entry name" value="AsaB-like"/>
</dbReference>
<protein>
    <submittedName>
        <fullName evidence="2">Uncharacterized protein</fullName>
    </submittedName>
</protein>
<keyword evidence="3" id="KW-1185">Reference proteome</keyword>
<sequence>MGLHAYDKYLTESIDLRSITIHDLRGSSEQPDLFEDGFEYLFDKVEGLEHCKDDEEYANLLRPAAEKLVKEKIGAASTVAFGFRRRYKIKKSPTIQDQSAPVPRVHSDWSPEGAEKILKDIADSKLQLPKTENLENFKKLYNEPGSRLLILNVWRPLKKVYRDPLAVCNWKSAQPESNALKVDFFSPTRCGCLQWSYLKEHQWFYYSEQTPETPLIFLQYDSKGNHHYTVPHTSFSNPKYPNNLPPRESFEIRVAAIIKDKE</sequence>
<accession>A0AAV0APP5</accession>
<reference evidence="2" key="1">
    <citation type="submission" date="2022-06" db="EMBL/GenBank/DDBJ databases">
        <authorList>
            <consortium name="SYNGENTA / RWTH Aachen University"/>
        </authorList>
    </citation>
    <scope>NUCLEOTIDE SEQUENCE</scope>
</reference>
<evidence type="ECO:0000313" key="3">
    <source>
        <dbReference type="Proteomes" id="UP001153365"/>
    </source>
</evidence>
<evidence type="ECO:0000256" key="1">
    <source>
        <dbReference type="ARBA" id="ARBA00023604"/>
    </source>
</evidence>
<proteinExistence type="inferred from homology"/>
<evidence type="ECO:0000313" key="2">
    <source>
        <dbReference type="EMBL" id="CAH7669766.1"/>
    </source>
</evidence>
<comment type="similarity">
    <text evidence="1">Belongs to the asaB hydroxylase/desaturase family.</text>
</comment>
<dbReference type="NCBIfam" id="NF041278">
    <property type="entry name" value="CmcJ_NvfI_EfuI"/>
    <property type="match status" value="1"/>
</dbReference>
<name>A0AAV0APP5_PHAPC</name>
<dbReference type="PANTHER" id="PTHR34598:SF3">
    <property type="entry name" value="OXIDOREDUCTASE AN1597"/>
    <property type="match status" value="1"/>
</dbReference>
<dbReference type="AlphaFoldDB" id="A0AAV0APP5"/>
<comment type="caution">
    <text evidence="2">The sequence shown here is derived from an EMBL/GenBank/DDBJ whole genome shotgun (WGS) entry which is preliminary data.</text>
</comment>
<dbReference type="EMBL" id="CALTRL010000805">
    <property type="protein sequence ID" value="CAH7669766.1"/>
    <property type="molecule type" value="Genomic_DNA"/>
</dbReference>
<dbReference type="PANTHER" id="PTHR34598">
    <property type="entry name" value="BLL6449 PROTEIN"/>
    <property type="match status" value="1"/>
</dbReference>